<dbReference type="InterPro" id="IPR029062">
    <property type="entry name" value="Class_I_gatase-like"/>
</dbReference>
<dbReference type="Proteomes" id="UP000240978">
    <property type="component" value="Unassembled WGS sequence"/>
</dbReference>
<keyword evidence="5" id="KW-1185">Reference proteome</keyword>
<evidence type="ECO:0000313" key="5">
    <source>
        <dbReference type="Proteomes" id="UP000240978"/>
    </source>
</evidence>
<dbReference type="AlphaFoldDB" id="A0A2P8FPW2"/>
<gene>
    <name evidence="4" type="ORF">CLV42_117128</name>
</gene>
<protein>
    <submittedName>
        <fullName evidence="4">AraC family transcriptional regulator with amidase-like domain</fullName>
    </submittedName>
</protein>
<comment type="caution">
    <text evidence="4">The sequence shown here is derived from an EMBL/GenBank/DDBJ whole genome shotgun (WGS) entry which is preliminary data.</text>
</comment>
<evidence type="ECO:0000313" key="4">
    <source>
        <dbReference type="EMBL" id="PSL23770.1"/>
    </source>
</evidence>
<keyword evidence="1" id="KW-0805">Transcription regulation</keyword>
<dbReference type="SUPFAM" id="SSF46689">
    <property type="entry name" value="Homeodomain-like"/>
    <property type="match status" value="2"/>
</dbReference>
<dbReference type="Gene3D" id="1.10.10.60">
    <property type="entry name" value="Homeodomain-like"/>
    <property type="match status" value="2"/>
</dbReference>
<dbReference type="EMBL" id="PYGK01000017">
    <property type="protein sequence ID" value="PSL23770.1"/>
    <property type="molecule type" value="Genomic_DNA"/>
</dbReference>
<name>A0A2P8FPW2_9BACT</name>
<dbReference type="Gene3D" id="3.40.50.880">
    <property type="match status" value="1"/>
</dbReference>
<dbReference type="InterPro" id="IPR018060">
    <property type="entry name" value="HTH_AraC"/>
</dbReference>
<dbReference type="Pfam" id="PF01965">
    <property type="entry name" value="DJ-1_PfpI"/>
    <property type="match status" value="1"/>
</dbReference>
<sequence>MFHETKLVSAHFVQEDKKQVIPANAGITHCILTMSKEEKHIVILVPSNSALMDMAGPLEVFNRAAILAQREEQDIRYIVHTVSGEQTRQVITSSFLPILCESTFHEVDYPIDTLILSGIPADENQPLDALLLPWIAAQAKQVRRICSVCSGTFMLAQAGVLDGKRATTHWRLCQRLADMFPEIKVENTPVFVKDGNIYTSAGVTTGMDMALALVEEDMGRSFALDIARQMVLFLKRPGNQSQYSTMLEAQETDYEPVKAALSWLHKHLHEEITVERLAQQATMSPRNFARIFVQELKITPARYVEKLRLEQACRSLTEKKLTQDEIAVQTGFGNAENMRKVFLRTMEVTPSQYRKRFRSTF</sequence>
<dbReference type="SMART" id="SM00342">
    <property type="entry name" value="HTH_ARAC"/>
    <property type="match status" value="1"/>
</dbReference>
<keyword evidence="2" id="KW-0804">Transcription</keyword>
<accession>A0A2P8FPW2</accession>
<evidence type="ECO:0000256" key="1">
    <source>
        <dbReference type="ARBA" id="ARBA00023015"/>
    </source>
</evidence>
<dbReference type="CDD" id="cd03137">
    <property type="entry name" value="GATase1_AraC_1"/>
    <property type="match status" value="1"/>
</dbReference>
<dbReference type="PROSITE" id="PS01124">
    <property type="entry name" value="HTH_ARAC_FAMILY_2"/>
    <property type="match status" value="1"/>
</dbReference>
<dbReference type="PANTHER" id="PTHR43130">
    <property type="entry name" value="ARAC-FAMILY TRANSCRIPTIONAL REGULATOR"/>
    <property type="match status" value="1"/>
</dbReference>
<dbReference type="InterPro" id="IPR052158">
    <property type="entry name" value="INH-QAR"/>
</dbReference>
<proteinExistence type="predicted"/>
<evidence type="ECO:0000259" key="3">
    <source>
        <dbReference type="PROSITE" id="PS01124"/>
    </source>
</evidence>
<dbReference type="PANTHER" id="PTHR43130:SF3">
    <property type="entry name" value="HTH-TYPE TRANSCRIPTIONAL REGULATOR RV1931C"/>
    <property type="match status" value="1"/>
</dbReference>
<dbReference type="GO" id="GO:0043565">
    <property type="term" value="F:sequence-specific DNA binding"/>
    <property type="evidence" value="ECO:0007669"/>
    <property type="project" value="InterPro"/>
</dbReference>
<dbReference type="InterPro" id="IPR002818">
    <property type="entry name" value="DJ-1/PfpI"/>
</dbReference>
<dbReference type="Pfam" id="PF12833">
    <property type="entry name" value="HTH_18"/>
    <property type="match status" value="1"/>
</dbReference>
<evidence type="ECO:0000256" key="2">
    <source>
        <dbReference type="ARBA" id="ARBA00023163"/>
    </source>
</evidence>
<dbReference type="GO" id="GO:0003700">
    <property type="term" value="F:DNA-binding transcription factor activity"/>
    <property type="evidence" value="ECO:0007669"/>
    <property type="project" value="InterPro"/>
</dbReference>
<dbReference type="InterPro" id="IPR009057">
    <property type="entry name" value="Homeodomain-like_sf"/>
</dbReference>
<reference evidence="4 5" key="1">
    <citation type="submission" date="2018-03" db="EMBL/GenBank/DDBJ databases">
        <title>Genomic Encyclopedia of Archaeal and Bacterial Type Strains, Phase II (KMG-II): from individual species to whole genera.</title>
        <authorList>
            <person name="Goeker M."/>
        </authorList>
    </citation>
    <scope>NUCLEOTIDE SEQUENCE [LARGE SCALE GENOMIC DNA]</scope>
    <source>
        <strain evidence="4 5">DSM 18107</strain>
    </source>
</reference>
<organism evidence="4 5">
    <name type="scientific">Chitinophaga ginsengisoli</name>
    <dbReference type="NCBI Taxonomy" id="363837"/>
    <lineage>
        <taxon>Bacteria</taxon>
        <taxon>Pseudomonadati</taxon>
        <taxon>Bacteroidota</taxon>
        <taxon>Chitinophagia</taxon>
        <taxon>Chitinophagales</taxon>
        <taxon>Chitinophagaceae</taxon>
        <taxon>Chitinophaga</taxon>
    </lineage>
</organism>
<dbReference type="SUPFAM" id="SSF52317">
    <property type="entry name" value="Class I glutamine amidotransferase-like"/>
    <property type="match status" value="1"/>
</dbReference>
<feature type="domain" description="HTH araC/xylS-type" evidence="3">
    <location>
        <begin position="258"/>
        <end position="356"/>
    </location>
</feature>